<reference evidence="1 2" key="1">
    <citation type="submission" date="2017-02" db="EMBL/GenBank/DDBJ databases">
        <authorList>
            <person name="Guo L."/>
        </authorList>
    </citation>
    <scope>NUCLEOTIDE SEQUENCE [LARGE SCALE GENOMIC DNA]</scope>
    <source>
        <strain evidence="1 2">PRS09-11288</strain>
    </source>
</reference>
<sequence length="83" mass="9176">MQGAYIYMEHPESGQVVTLSRLSLRADWANPSTHPNTWRRADGYQTRSTTRCVPALRDHYATFLAGADLDSACAAASSDRMLS</sequence>
<protein>
    <submittedName>
        <fullName evidence="1">Uncharacterized protein</fullName>
    </submittedName>
</protein>
<evidence type="ECO:0000313" key="1">
    <source>
        <dbReference type="EMBL" id="AQW68695.1"/>
    </source>
</evidence>
<organism evidence="1 2">
    <name type="scientific">Pseudomonas parafulva</name>
    <dbReference type="NCBI Taxonomy" id="157782"/>
    <lineage>
        <taxon>Bacteria</taxon>
        <taxon>Pseudomonadati</taxon>
        <taxon>Pseudomonadota</taxon>
        <taxon>Gammaproteobacteria</taxon>
        <taxon>Pseudomonadales</taxon>
        <taxon>Pseudomonadaceae</taxon>
        <taxon>Pseudomonas</taxon>
    </lineage>
</organism>
<gene>
    <name evidence="1" type="ORF">B2J77_10965</name>
</gene>
<name>A0ABN4XW29_9PSED</name>
<keyword evidence="2" id="KW-1185">Reference proteome</keyword>
<proteinExistence type="predicted"/>
<evidence type="ECO:0000313" key="2">
    <source>
        <dbReference type="Proteomes" id="UP000191010"/>
    </source>
</evidence>
<accession>A0ABN4XW29</accession>
<dbReference type="Proteomes" id="UP000191010">
    <property type="component" value="Chromosome"/>
</dbReference>
<dbReference type="EMBL" id="CP019952">
    <property type="protein sequence ID" value="AQW68695.1"/>
    <property type="molecule type" value="Genomic_DNA"/>
</dbReference>